<evidence type="ECO:0000256" key="1">
    <source>
        <dbReference type="SAM" id="Phobius"/>
    </source>
</evidence>
<sequence>MTQTMSWRGPTLMLLLVAALYVTARPWLIDAFGALNLAVAAAAAATIVSLAVAWWQARTRRYTCPACAHLFGVSISRNLTGQNWLGRLHTSCPSCGERNWCDVASGQRAE</sequence>
<keyword evidence="1" id="KW-0472">Membrane</keyword>
<protein>
    <submittedName>
        <fullName evidence="2">Uncharacterized protein</fullName>
    </submittedName>
</protein>
<evidence type="ECO:0000313" key="2">
    <source>
        <dbReference type="EMBL" id="SVD75671.1"/>
    </source>
</evidence>
<dbReference type="AlphaFoldDB" id="A0A382XYV7"/>
<organism evidence="2">
    <name type="scientific">marine metagenome</name>
    <dbReference type="NCBI Taxonomy" id="408172"/>
    <lineage>
        <taxon>unclassified sequences</taxon>
        <taxon>metagenomes</taxon>
        <taxon>ecological metagenomes</taxon>
    </lineage>
</organism>
<dbReference type="EMBL" id="UINC01171218">
    <property type="protein sequence ID" value="SVD75671.1"/>
    <property type="molecule type" value="Genomic_DNA"/>
</dbReference>
<feature type="transmembrane region" description="Helical" evidence="1">
    <location>
        <begin position="34"/>
        <end position="55"/>
    </location>
</feature>
<reference evidence="2" key="1">
    <citation type="submission" date="2018-05" db="EMBL/GenBank/DDBJ databases">
        <authorList>
            <person name="Lanie J.A."/>
            <person name="Ng W.-L."/>
            <person name="Kazmierczak K.M."/>
            <person name="Andrzejewski T.M."/>
            <person name="Davidsen T.M."/>
            <person name="Wayne K.J."/>
            <person name="Tettelin H."/>
            <person name="Glass J.I."/>
            <person name="Rusch D."/>
            <person name="Podicherti R."/>
            <person name="Tsui H.-C.T."/>
            <person name="Winkler M.E."/>
        </authorList>
    </citation>
    <scope>NUCLEOTIDE SEQUENCE</scope>
</reference>
<gene>
    <name evidence="2" type="ORF">METZ01_LOCUS428525</name>
</gene>
<accession>A0A382XYV7</accession>
<keyword evidence="1" id="KW-0812">Transmembrane</keyword>
<name>A0A382XYV7_9ZZZZ</name>
<proteinExistence type="predicted"/>
<keyword evidence="1" id="KW-1133">Transmembrane helix</keyword>